<dbReference type="InterPro" id="IPR023696">
    <property type="entry name" value="Ureohydrolase_dom_sf"/>
</dbReference>
<gene>
    <name evidence="3" type="ORF">C6P40_004578</name>
</gene>
<dbReference type="OrthoDB" id="288726at2759"/>
<comment type="caution">
    <text evidence="3">The sequence shown here is derived from an EMBL/GenBank/DDBJ whole genome shotgun (WGS) entry which is preliminary data.</text>
</comment>
<dbReference type="Gene3D" id="3.40.800.10">
    <property type="entry name" value="Ureohydrolase domain"/>
    <property type="match status" value="1"/>
</dbReference>
<feature type="signal peptide" evidence="2">
    <location>
        <begin position="1"/>
        <end position="18"/>
    </location>
</feature>
<dbReference type="PROSITE" id="PS51409">
    <property type="entry name" value="ARGINASE_2"/>
    <property type="match status" value="1"/>
</dbReference>
<reference evidence="3" key="1">
    <citation type="submission" date="2020-11" db="EMBL/GenBank/DDBJ databases">
        <title>Kefir isolates.</title>
        <authorList>
            <person name="Marcisauskas S."/>
            <person name="Kim Y."/>
            <person name="Blasche S."/>
        </authorList>
    </citation>
    <scope>NUCLEOTIDE SEQUENCE</scope>
    <source>
        <strain evidence="3">Olga-1</strain>
    </source>
</reference>
<name>A0A9P6WM95_9ASCO</name>
<comment type="similarity">
    <text evidence="1">Belongs to the arginase family.</text>
</comment>
<dbReference type="Pfam" id="PF00491">
    <property type="entry name" value="Arginase"/>
    <property type="match status" value="1"/>
</dbReference>
<dbReference type="SUPFAM" id="SSF52768">
    <property type="entry name" value="Arginase/deacetylase"/>
    <property type="match status" value="1"/>
</dbReference>
<evidence type="ECO:0000256" key="1">
    <source>
        <dbReference type="PROSITE-ProRule" id="PRU00742"/>
    </source>
</evidence>
<feature type="chain" id="PRO_5040254281" description="Agmatinase" evidence="2">
    <location>
        <begin position="19"/>
        <end position="446"/>
    </location>
</feature>
<dbReference type="Proteomes" id="UP000697127">
    <property type="component" value="Unassembled WGS sequence"/>
</dbReference>
<keyword evidence="4" id="KW-1185">Reference proteome</keyword>
<protein>
    <recommendedName>
        <fullName evidence="5">Agmatinase</fullName>
    </recommendedName>
</protein>
<dbReference type="GO" id="GO:0008783">
    <property type="term" value="F:agmatinase activity"/>
    <property type="evidence" value="ECO:0007669"/>
    <property type="project" value="TreeGrafter"/>
</dbReference>
<proteinExistence type="inferred from homology"/>
<evidence type="ECO:0000313" key="4">
    <source>
        <dbReference type="Proteomes" id="UP000697127"/>
    </source>
</evidence>
<dbReference type="CDD" id="cd11592">
    <property type="entry name" value="Agmatinase_PAH"/>
    <property type="match status" value="1"/>
</dbReference>
<dbReference type="InterPro" id="IPR006035">
    <property type="entry name" value="Ureohydrolase"/>
</dbReference>
<dbReference type="GO" id="GO:0046872">
    <property type="term" value="F:metal ion binding"/>
    <property type="evidence" value="ECO:0007669"/>
    <property type="project" value="InterPro"/>
</dbReference>
<evidence type="ECO:0000313" key="3">
    <source>
        <dbReference type="EMBL" id="KAG0689721.1"/>
    </source>
</evidence>
<evidence type="ECO:0008006" key="5">
    <source>
        <dbReference type="Google" id="ProtNLM"/>
    </source>
</evidence>
<evidence type="ECO:0000256" key="2">
    <source>
        <dbReference type="SAM" id="SignalP"/>
    </source>
</evidence>
<dbReference type="EMBL" id="PUHW01000064">
    <property type="protein sequence ID" value="KAG0689721.1"/>
    <property type="molecule type" value="Genomic_DNA"/>
</dbReference>
<sequence length="446" mass="48876">MKLLTSILLSTLLSIANAQFIPQEFISGYADSAIHSLELPVTFIDSIFGDIINTPEVTLLKKQKVYSGEISIPEFNQVQSSSLHQYYKSKNIEFPKKNYVSDIIENEELYSGIVSFAHLPVQKCFQNFNENIDIAIVGAPFDSGVSYSPGARFGPNGVRQGSRRLSGGISAIRGNTKESKLYRLPIYDTGLRMVDCGDVPMIPFDSRIALDQLYRGHHAIHKHNSTEKSKNFNKTRVVTLGGDHTVTLINIKSAYETFADDDEGLAIIHFDSHIDTWDPKVLGGAVTKYASLNHGTFLHYAAEAGYISKGNSVHVGIRAPFISDNDEVHDHDCGFEIITSKDVDTLTPRGVGQKIKEIVGNRPVYLTFDLDTFDAGMINSGTLEAGGLNSREIMTIIDELEGIKLVGCDVVEVSTPPNTIGNDITGLYAAQVIDGLLGLMVVTELD</sequence>
<dbReference type="PANTHER" id="PTHR11358">
    <property type="entry name" value="ARGINASE/AGMATINASE"/>
    <property type="match status" value="1"/>
</dbReference>
<dbReference type="GO" id="GO:0033389">
    <property type="term" value="P:putrescine biosynthetic process from arginine, via agmatine"/>
    <property type="evidence" value="ECO:0007669"/>
    <property type="project" value="TreeGrafter"/>
</dbReference>
<dbReference type="PANTHER" id="PTHR11358:SF28">
    <property type="entry name" value="HYPOTHETICAL ARGINASE FAMILY PROTEIN (EUROFUNG)"/>
    <property type="match status" value="1"/>
</dbReference>
<dbReference type="AlphaFoldDB" id="A0A9P6WM95"/>
<accession>A0A9P6WM95</accession>
<keyword evidence="2" id="KW-0732">Signal</keyword>
<organism evidence="3 4">
    <name type="scientific">Pichia californica</name>
    <dbReference type="NCBI Taxonomy" id="460514"/>
    <lineage>
        <taxon>Eukaryota</taxon>
        <taxon>Fungi</taxon>
        <taxon>Dikarya</taxon>
        <taxon>Ascomycota</taxon>
        <taxon>Saccharomycotina</taxon>
        <taxon>Pichiomycetes</taxon>
        <taxon>Pichiales</taxon>
        <taxon>Pichiaceae</taxon>
        <taxon>Pichia</taxon>
    </lineage>
</organism>